<name>A0A9P3PZ97_LYOSH</name>
<dbReference type="AlphaFoldDB" id="A0A9P3PZ97"/>
<protein>
    <submittedName>
        <fullName evidence="1">Uncharacterized protein</fullName>
    </submittedName>
</protein>
<dbReference type="Proteomes" id="UP001063166">
    <property type="component" value="Unassembled WGS sequence"/>
</dbReference>
<reference evidence="1" key="1">
    <citation type="submission" date="2022-07" db="EMBL/GenBank/DDBJ databases">
        <title>The genome of Lyophyllum shimeji provides insight into the initial evolution of ectomycorrhizal fungal genome.</title>
        <authorList>
            <person name="Kobayashi Y."/>
            <person name="Shibata T."/>
            <person name="Hirakawa H."/>
            <person name="Shigenobu S."/>
            <person name="Nishiyama T."/>
            <person name="Yamada A."/>
            <person name="Hasebe M."/>
            <person name="Kawaguchi M."/>
        </authorList>
    </citation>
    <scope>NUCLEOTIDE SEQUENCE</scope>
    <source>
        <strain evidence="1">AT787</strain>
    </source>
</reference>
<evidence type="ECO:0000313" key="1">
    <source>
        <dbReference type="EMBL" id="GLB44283.1"/>
    </source>
</evidence>
<keyword evidence="2" id="KW-1185">Reference proteome</keyword>
<sequence>MIVLVITSGIAVRVQTCAVQARGFTRFEKGRVARSVHTSRSCTPRSTSSTILVHEMSCVSGCLSTFSSP</sequence>
<proteinExistence type="predicted"/>
<dbReference type="EMBL" id="BRPK01000016">
    <property type="protein sequence ID" value="GLB44283.1"/>
    <property type="molecule type" value="Genomic_DNA"/>
</dbReference>
<organism evidence="1 2">
    <name type="scientific">Lyophyllum shimeji</name>
    <name type="common">Hon-shimeji</name>
    <name type="synonym">Tricholoma shimeji</name>
    <dbReference type="NCBI Taxonomy" id="47721"/>
    <lineage>
        <taxon>Eukaryota</taxon>
        <taxon>Fungi</taxon>
        <taxon>Dikarya</taxon>
        <taxon>Basidiomycota</taxon>
        <taxon>Agaricomycotina</taxon>
        <taxon>Agaricomycetes</taxon>
        <taxon>Agaricomycetidae</taxon>
        <taxon>Agaricales</taxon>
        <taxon>Tricholomatineae</taxon>
        <taxon>Lyophyllaceae</taxon>
        <taxon>Lyophyllum</taxon>
    </lineage>
</organism>
<gene>
    <name evidence="1" type="ORF">LshimejAT787_1602130</name>
</gene>
<accession>A0A9P3PZ97</accession>
<comment type="caution">
    <text evidence="1">The sequence shown here is derived from an EMBL/GenBank/DDBJ whole genome shotgun (WGS) entry which is preliminary data.</text>
</comment>
<evidence type="ECO:0000313" key="2">
    <source>
        <dbReference type="Proteomes" id="UP001063166"/>
    </source>
</evidence>